<evidence type="ECO:0000256" key="1">
    <source>
        <dbReference type="SAM" id="MobiDB-lite"/>
    </source>
</evidence>
<dbReference type="PROSITE" id="PS51673">
    <property type="entry name" value="SUZ"/>
    <property type="match status" value="1"/>
</dbReference>
<dbReference type="PANTHER" id="PTHR31796">
    <property type="entry name" value="SUZ DOMAIN-CONTAINING PROTEIN 1"/>
    <property type="match status" value="1"/>
</dbReference>
<dbReference type="OrthoDB" id="5373615at2759"/>
<sequence>MSRNLDSWDDEPVRTITSGSASGSTSSAWKKAPKAAPVVDDWELDDEEEDDIGRSVDVQNKQIWEDANTKPHHPMPSLIISRGSSSTTVAPSLPLNQPPTMRILKRPTGSGLSSPSGSSTNLSALGETLQEREARYQAARERIFGHSSPDSTDSGDKSKSPTGKKSTPSPTPTSPPSANKVVRDPRGPKNNNDSSKGKAESKGFSRTTRAPPPSMTQSTADISSSDIPV</sequence>
<protein>
    <recommendedName>
        <fullName evidence="2">SUZ domain-containing protein</fullName>
    </recommendedName>
</protein>
<dbReference type="Proteomes" id="UP000053424">
    <property type="component" value="Unassembled WGS sequence"/>
</dbReference>
<dbReference type="AlphaFoldDB" id="A0A0C2XUP2"/>
<feature type="compositionally biased region" description="Basic and acidic residues" evidence="1">
    <location>
        <begin position="129"/>
        <end position="144"/>
    </location>
</feature>
<dbReference type="HOGENOM" id="CLU_109005_0_0_1"/>
<feature type="compositionally biased region" description="Acidic residues" evidence="1">
    <location>
        <begin position="40"/>
        <end position="51"/>
    </location>
</feature>
<feature type="compositionally biased region" description="Polar residues" evidence="1">
    <location>
        <begin position="215"/>
        <end position="229"/>
    </location>
</feature>
<feature type="compositionally biased region" description="Polar residues" evidence="1">
    <location>
        <begin position="82"/>
        <end position="99"/>
    </location>
</feature>
<organism evidence="3 4">
    <name type="scientific">Hebeloma cylindrosporum</name>
    <dbReference type="NCBI Taxonomy" id="76867"/>
    <lineage>
        <taxon>Eukaryota</taxon>
        <taxon>Fungi</taxon>
        <taxon>Dikarya</taxon>
        <taxon>Basidiomycota</taxon>
        <taxon>Agaricomycotina</taxon>
        <taxon>Agaricomycetes</taxon>
        <taxon>Agaricomycetidae</taxon>
        <taxon>Agaricales</taxon>
        <taxon>Agaricineae</taxon>
        <taxon>Hymenogastraceae</taxon>
        <taxon>Hebeloma</taxon>
    </lineage>
</organism>
<evidence type="ECO:0000259" key="2">
    <source>
        <dbReference type="PROSITE" id="PS51673"/>
    </source>
</evidence>
<dbReference type="InterPro" id="IPR039228">
    <property type="entry name" value="SZRD1"/>
</dbReference>
<dbReference type="STRING" id="686832.A0A0C2XUP2"/>
<evidence type="ECO:0000313" key="4">
    <source>
        <dbReference type="Proteomes" id="UP000053424"/>
    </source>
</evidence>
<accession>A0A0C2XUP2</accession>
<dbReference type="InterPro" id="IPR024771">
    <property type="entry name" value="SUZ"/>
</dbReference>
<name>A0A0C2XUP2_HEBCY</name>
<feature type="region of interest" description="Disordered" evidence="1">
    <location>
        <begin position="1"/>
        <end position="229"/>
    </location>
</feature>
<reference evidence="3 4" key="1">
    <citation type="submission" date="2014-04" db="EMBL/GenBank/DDBJ databases">
        <authorList>
            <consortium name="DOE Joint Genome Institute"/>
            <person name="Kuo A."/>
            <person name="Gay G."/>
            <person name="Dore J."/>
            <person name="Kohler A."/>
            <person name="Nagy L.G."/>
            <person name="Floudas D."/>
            <person name="Copeland A."/>
            <person name="Barry K.W."/>
            <person name="Cichocki N."/>
            <person name="Veneault-Fourrey C."/>
            <person name="LaButti K."/>
            <person name="Lindquist E.A."/>
            <person name="Lipzen A."/>
            <person name="Lundell T."/>
            <person name="Morin E."/>
            <person name="Murat C."/>
            <person name="Sun H."/>
            <person name="Tunlid A."/>
            <person name="Henrissat B."/>
            <person name="Grigoriev I.V."/>
            <person name="Hibbett D.S."/>
            <person name="Martin F."/>
            <person name="Nordberg H.P."/>
            <person name="Cantor M.N."/>
            <person name="Hua S.X."/>
        </authorList>
    </citation>
    <scope>NUCLEOTIDE SEQUENCE [LARGE SCALE GENOMIC DNA]</scope>
    <source>
        <strain evidence="4">h7</strain>
    </source>
</reference>
<keyword evidence="4" id="KW-1185">Reference proteome</keyword>
<dbReference type="Pfam" id="PF12752">
    <property type="entry name" value="SUZ"/>
    <property type="match status" value="1"/>
</dbReference>
<gene>
    <name evidence="3" type="ORF">M413DRAFT_445394</name>
</gene>
<reference evidence="4" key="2">
    <citation type="submission" date="2015-01" db="EMBL/GenBank/DDBJ databases">
        <title>Evolutionary Origins and Diversification of the Mycorrhizal Mutualists.</title>
        <authorList>
            <consortium name="DOE Joint Genome Institute"/>
            <consortium name="Mycorrhizal Genomics Consortium"/>
            <person name="Kohler A."/>
            <person name="Kuo A."/>
            <person name="Nagy L.G."/>
            <person name="Floudas D."/>
            <person name="Copeland A."/>
            <person name="Barry K.W."/>
            <person name="Cichocki N."/>
            <person name="Veneault-Fourrey C."/>
            <person name="LaButti K."/>
            <person name="Lindquist E.A."/>
            <person name="Lipzen A."/>
            <person name="Lundell T."/>
            <person name="Morin E."/>
            <person name="Murat C."/>
            <person name="Riley R."/>
            <person name="Ohm R."/>
            <person name="Sun H."/>
            <person name="Tunlid A."/>
            <person name="Henrissat B."/>
            <person name="Grigoriev I.V."/>
            <person name="Hibbett D.S."/>
            <person name="Martin F."/>
        </authorList>
    </citation>
    <scope>NUCLEOTIDE SEQUENCE [LARGE SCALE GENOMIC DNA]</scope>
    <source>
        <strain evidence="4">h7</strain>
    </source>
</reference>
<proteinExistence type="predicted"/>
<evidence type="ECO:0000313" key="3">
    <source>
        <dbReference type="EMBL" id="KIM41378.1"/>
    </source>
</evidence>
<feature type="compositionally biased region" description="Low complexity" evidence="1">
    <location>
        <begin position="107"/>
        <end position="123"/>
    </location>
</feature>
<feature type="compositionally biased region" description="Low complexity" evidence="1">
    <location>
        <begin position="17"/>
        <end position="39"/>
    </location>
</feature>
<dbReference type="EMBL" id="KN831780">
    <property type="protein sequence ID" value="KIM41378.1"/>
    <property type="molecule type" value="Genomic_DNA"/>
</dbReference>
<dbReference type="PANTHER" id="PTHR31796:SF2">
    <property type="entry name" value="SUZ DOMAIN-CONTAINING PROTEIN 1"/>
    <property type="match status" value="1"/>
</dbReference>
<feature type="domain" description="SUZ" evidence="2">
    <location>
        <begin position="74"/>
        <end position="148"/>
    </location>
</feature>